<sequence length="178" mass="20386">MFVFVKEAYRNIVQTGSIIESSPYLARKMMQFIDFEKPLQLVELGAGKGSITGHLLDKMNFQSKLSGFEMNPVLFEELKKESDPRFVPIQDDVMNIARYFKEGSVDYIISGLPLANMGGLKKGRLLNDCYQLLKPGGCYIQFQYCKTDLALIKRNFENVHCEFTLLNLPPAFIYYAEK</sequence>
<evidence type="ECO:0000259" key="1">
    <source>
        <dbReference type="Pfam" id="PF13649"/>
    </source>
</evidence>
<name>A0A1D7QIS5_9SPHI</name>
<dbReference type="AlphaFoldDB" id="A0A1D7QIS5"/>
<accession>A0A1D7QIS5</accession>
<evidence type="ECO:0000313" key="2">
    <source>
        <dbReference type="EMBL" id="AOM78499.1"/>
    </source>
</evidence>
<evidence type="ECO:0000313" key="3">
    <source>
        <dbReference type="Proteomes" id="UP000094313"/>
    </source>
</evidence>
<dbReference type="OrthoDB" id="9805585at2"/>
<gene>
    <name evidence="2" type="ORF">BFS30_15725</name>
</gene>
<dbReference type="Proteomes" id="UP000094313">
    <property type="component" value="Chromosome"/>
</dbReference>
<dbReference type="CDD" id="cd02440">
    <property type="entry name" value="AdoMet_MTases"/>
    <property type="match status" value="1"/>
</dbReference>
<dbReference type="KEGG" id="psty:BFS30_15725"/>
<keyword evidence="3" id="KW-1185">Reference proteome</keyword>
<proteinExistence type="predicted"/>
<dbReference type="RefSeq" id="WP_069380164.1">
    <property type="nucleotide sequence ID" value="NZ_CP017141.1"/>
</dbReference>
<dbReference type="InterPro" id="IPR029063">
    <property type="entry name" value="SAM-dependent_MTases_sf"/>
</dbReference>
<dbReference type="Pfam" id="PF13649">
    <property type="entry name" value="Methyltransf_25"/>
    <property type="match status" value="1"/>
</dbReference>
<dbReference type="SUPFAM" id="SSF53335">
    <property type="entry name" value="S-adenosyl-L-methionine-dependent methyltransferases"/>
    <property type="match status" value="1"/>
</dbReference>
<dbReference type="Gene3D" id="3.40.50.150">
    <property type="entry name" value="Vaccinia Virus protein VP39"/>
    <property type="match status" value="1"/>
</dbReference>
<protein>
    <recommendedName>
        <fullName evidence="1">Methyltransferase domain-containing protein</fullName>
    </recommendedName>
</protein>
<feature type="domain" description="Methyltransferase" evidence="1">
    <location>
        <begin position="42"/>
        <end position="137"/>
    </location>
</feature>
<dbReference type="InterPro" id="IPR041698">
    <property type="entry name" value="Methyltransf_25"/>
</dbReference>
<dbReference type="EMBL" id="CP017141">
    <property type="protein sequence ID" value="AOM78499.1"/>
    <property type="molecule type" value="Genomic_DNA"/>
</dbReference>
<organism evidence="2 3">
    <name type="scientific">Pedobacter steynii</name>
    <dbReference type="NCBI Taxonomy" id="430522"/>
    <lineage>
        <taxon>Bacteria</taxon>
        <taxon>Pseudomonadati</taxon>
        <taxon>Bacteroidota</taxon>
        <taxon>Sphingobacteriia</taxon>
        <taxon>Sphingobacteriales</taxon>
        <taxon>Sphingobacteriaceae</taxon>
        <taxon>Pedobacter</taxon>
    </lineage>
</organism>
<reference evidence="2 3" key="1">
    <citation type="submission" date="2016-08" db="EMBL/GenBank/DDBJ databases">
        <authorList>
            <person name="Seilhamer J.J."/>
        </authorList>
    </citation>
    <scope>NUCLEOTIDE SEQUENCE [LARGE SCALE GENOMIC DNA]</scope>
    <source>
        <strain evidence="2 3">DX4</strain>
    </source>
</reference>